<gene>
    <name evidence="2" type="ORF">NBR_LOCUS6601</name>
</gene>
<name>A0A0N4XV17_NIPBR</name>
<protein>
    <submittedName>
        <fullName evidence="2 4">Uncharacterized protein</fullName>
    </submittedName>
</protein>
<dbReference type="AlphaFoldDB" id="A0A0N4XV17"/>
<evidence type="ECO:0000313" key="3">
    <source>
        <dbReference type="Proteomes" id="UP000271162"/>
    </source>
</evidence>
<keyword evidence="3" id="KW-1185">Reference proteome</keyword>
<dbReference type="EMBL" id="UYSL01019813">
    <property type="protein sequence ID" value="VDL70190.1"/>
    <property type="molecule type" value="Genomic_DNA"/>
</dbReference>
<dbReference type="Proteomes" id="UP000271162">
    <property type="component" value="Unassembled WGS sequence"/>
</dbReference>
<dbReference type="STRING" id="27835.A0A0N4XV17"/>
<evidence type="ECO:0000313" key="4">
    <source>
        <dbReference type="WBParaSite" id="NBR_0000660001-mRNA-1"/>
    </source>
</evidence>
<reference evidence="2 3" key="2">
    <citation type="submission" date="2018-11" db="EMBL/GenBank/DDBJ databases">
        <authorList>
            <consortium name="Pathogen Informatics"/>
        </authorList>
    </citation>
    <scope>NUCLEOTIDE SEQUENCE [LARGE SCALE GENOMIC DNA]</scope>
</reference>
<sequence length="92" mass="9929">MEKKSYRSLQSGPSTITSTSAFDSPESIFTVALLDSDPVLITKHPPTLLASSALDNCLKVCRQIDYTAAAFAKSSKLPDFLLSVRNIALPQV</sequence>
<evidence type="ECO:0000256" key="1">
    <source>
        <dbReference type="SAM" id="MobiDB-lite"/>
    </source>
</evidence>
<reference evidence="4" key="1">
    <citation type="submission" date="2017-02" db="UniProtKB">
        <authorList>
            <consortium name="WormBaseParasite"/>
        </authorList>
    </citation>
    <scope>IDENTIFICATION</scope>
</reference>
<organism evidence="4">
    <name type="scientific">Nippostrongylus brasiliensis</name>
    <name type="common">Rat hookworm</name>
    <dbReference type="NCBI Taxonomy" id="27835"/>
    <lineage>
        <taxon>Eukaryota</taxon>
        <taxon>Metazoa</taxon>
        <taxon>Ecdysozoa</taxon>
        <taxon>Nematoda</taxon>
        <taxon>Chromadorea</taxon>
        <taxon>Rhabditida</taxon>
        <taxon>Rhabditina</taxon>
        <taxon>Rhabditomorpha</taxon>
        <taxon>Strongyloidea</taxon>
        <taxon>Heligmosomidae</taxon>
        <taxon>Nippostrongylus</taxon>
    </lineage>
</organism>
<feature type="compositionally biased region" description="Polar residues" evidence="1">
    <location>
        <begin position="7"/>
        <end position="21"/>
    </location>
</feature>
<proteinExistence type="predicted"/>
<evidence type="ECO:0000313" key="2">
    <source>
        <dbReference type="EMBL" id="VDL70190.1"/>
    </source>
</evidence>
<feature type="region of interest" description="Disordered" evidence="1">
    <location>
        <begin position="1"/>
        <end position="21"/>
    </location>
</feature>
<dbReference type="WBParaSite" id="NBR_0000660001-mRNA-1">
    <property type="protein sequence ID" value="NBR_0000660001-mRNA-1"/>
    <property type="gene ID" value="NBR_0000660001"/>
</dbReference>
<accession>A0A0N4XV17</accession>